<evidence type="ECO:0000313" key="2">
    <source>
        <dbReference type="Ensembl" id="ENSGGOP00000051837.1"/>
    </source>
</evidence>
<dbReference type="Proteomes" id="UP000001519">
    <property type="component" value="Chromosome 19"/>
</dbReference>
<dbReference type="Ensembl" id="ENSGGOT00000051582.1">
    <property type="protein sequence ID" value="ENSGGOP00000051837.1"/>
    <property type="gene ID" value="ENSGGOG00000042710.1"/>
</dbReference>
<reference evidence="2 3" key="2">
    <citation type="journal article" date="2012" name="Nature">
        <title>Insights into hominid evolution from the gorilla genome sequence.</title>
        <authorList>
            <person name="Scally A."/>
            <person name="Dutheil J.Y."/>
            <person name="Hillier L.W."/>
            <person name="Jordan G.E."/>
            <person name="Goodhead I."/>
            <person name="Herrero J."/>
            <person name="Hobolth A."/>
            <person name="Lappalainen T."/>
            <person name="Mailund T."/>
            <person name="Marques-Bonet T."/>
            <person name="McCarthy S."/>
            <person name="Montgomery S.H."/>
            <person name="Schwalie P.C."/>
            <person name="Tang Y.A."/>
            <person name="Ward M.C."/>
            <person name="Xue Y."/>
            <person name="Yngvadottir B."/>
            <person name="Alkan C."/>
            <person name="Andersen L.N."/>
            <person name="Ayub Q."/>
            <person name="Ball E.V."/>
            <person name="Beal K."/>
            <person name="Bradley B.J."/>
            <person name="Chen Y."/>
            <person name="Clee C.M."/>
            <person name="Fitzgerald S."/>
            <person name="Graves T.A."/>
            <person name="Gu Y."/>
            <person name="Heath P."/>
            <person name="Heger A."/>
            <person name="Karakoc E."/>
            <person name="Kolb-Kokocinski A."/>
            <person name="Laird G.K."/>
            <person name="Lunter G."/>
            <person name="Meader S."/>
            <person name="Mort M."/>
            <person name="Mullikin J.C."/>
            <person name="Munch K."/>
            <person name="O'Connor T.D."/>
            <person name="Phillips A.D."/>
            <person name="Prado-Martinez J."/>
            <person name="Rogers A.S."/>
            <person name="Sajjadian S."/>
            <person name="Schmidt D."/>
            <person name="Shaw K."/>
            <person name="Simpson J.T."/>
            <person name="Stenson P.D."/>
            <person name="Turner D.J."/>
            <person name="Vigilant L."/>
            <person name="Vilella A.J."/>
            <person name="Whitener W."/>
            <person name="Zhu B."/>
            <person name="Cooper D.N."/>
            <person name="de Jong P."/>
            <person name="Dermitzakis E.T."/>
            <person name="Eichler E.E."/>
            <person name="Flicek P."/>
            <person name="Goldman N."/>
            <person name="Mundy N.I."/>
            <person name="Ning Z."/>
            <person name="Odom D.T."/>
            <person name="Ponting C.P."/>
            <person name="Quail M.A."/>
            <person name="Ryder O.A."/>
            <person name="Searle S.M."/>
            <person name="Warren W.C."/>
            <person name="Wilson R.K."/>
            <person name="Schierup M.H."/>
            <person name="Rogers J."/>
            <person name="Tyler-Smith C."/>
            <person name="Durbin R."/>
        </authorList>
    </citation>
    <scope>NUCLEOTIDE SEQUENCE [LARGE SCALE GENOMIC DNA]</scope>
</reference>
<gene>
    <name evidence="2" type="primary">SMIM17</name>
</gene>
<reference evidence="2" key="4">
    <citation type="submission" date="2025-09" db="UniProtKB">
        <authorList>
            <consortium name="Ensembl"/>
        </authorList>
    </citation>
    <scope>IDENTIFICATION</scope>
</reference>
<proteinExistence type="predicted"/>
<reference evidence="2" key="3">
    <citation type="submission" date="2025-08" db="UniProtKB">
        <authorList>
            <consortium name="Ensembl"/>
        </authorList>
    </citation>
    <scope>IDENTIFICATION</scope>
</reference>
<protein>
    <submittedName>
        <fullName evidence="2">Small integral membrane protein 17</fullName>
    </submittedName>
</protein>
<dbReference type="Bgee" id="ENSGGOG00000042710">
    <property type="expression patterns" value="Expressed in cerebellum and 3 other cell types or tissues"/>
</dbReference>
<feature type="compositionally biased region" description="Basic and acidic residues" evidence="1">
    <location>
        <begin position="13"/>
        <end position="36"/>
    </location>
</feature>
<reference evidence="3" key="1">
    <citation type="submission" date="2011-05" db="EMBL/GenBank/DDBJ databases">
        <title>Insights into the evolution of the great apes provided by the gorilla genome.</title>
        <authorList>
            <person name="Scally A."/>
        </authorList>
    </citation>
    <scope>NUCLEOTIDE SEQUENCE [LARGE SCALE GENOMIC DNA]</scope>
</reference>
<name>A0A2I2ZX81_GORGO</name>
<evidence type="ECO:0000313" key="3">
    <source>
        <dbReference type="Proteomes" id="UP000001519"/>
    </source>
</evidence>
<accession>A0A2I2ZX81</accession>
<dbReference type="AlphaFoldDB" id="A0A2I2ZX81"/>
<organism evidence="2 3">
    <name type="scientific">Gorilla gorilla gorilla</name>
    <name type="common">Western lowland gorilla</name>
    <dbReference type="NCBI Taxonomy" id="9595"/>
    <lineage>
        <taxon>Eukaryota</taxon>
        <taxon>Metazoa</taxon>
        <taxon>Chordata</taxon>
        <taxon>Craniata</taxon>
        <taxon>Vertebrata</taxon>
        <taxon>Euteleostomi</taxon>
        <taxon>Mammalia</taxon>
        <taxon>Eutheria</taxon>
        <taxon>Euarchontoglires</taxon>
        <taxon>Primates</taxon>
        <taxon>Haplorrhini</taxon>
        <taxon>Catarrhini</taxon>
        <taxon>Hominidae</taxon>
        <taxon>Gorilla</taxon>
    </lineage>
</organism>
<dbReference type="GeneTree" id="ENSGT00490000044430"/>
<feature type="region of interest" description="Disordered" evidence="1">
    <location>
        <begin position="1"/>
        <end position="36"/>
    </location>
</feature>
<keyword evidence="3" id="KW-1185">Reference proteome</keyword>
<evidence type="ECO:0000256" key="1">
    <source>
        <dbReference type="SAM" id="MobiDB-lite"/>
    </source>
</evidence>
<dbReference type="EMBL" id="CABD030115052">
    <property type="status" value="NOT_ANNOTATED_CDS"/>
    <property type="molecule type" value="Genomic_DNA"/>
</dbReference>
<sequence length="103" mass="11273">MQSLRPEQTRGLLEPERTKTLLPRESRAWEKPPHPACTKDWEAVEVGASSHDSDEKGLCGVVKSSTTNNHSLGSVRAFFVPGFNGDAYDVSHLTITVAVVLKV</sequence>